<dbReference type="AlphaFoldDB" id="A0A2P2QXL0"/>
<proteinExistence type="predicted"/>
<accession>A0A2P2QXL0</accession>
<evidence type="ECO:0000313" key="1">
    <source>
        <dbReference type="EMBL" id="MBX71687.1"/>
    </source>
</evidence>
<organism evidence="1">
    <name type="scientific">Rhizophora mucronata</name>
    <name type="common">Asiatic mangrove</name>
    <dbReference type="NCBI Taxonomy" id="61149"/>
    <lineage>
        <taxon>Eukaryota</taxon>
        <taxon>Viridiplantae</taxon>
        <taxon>Streptophyta</taxon>
        <taxon>Embryophyta</taxon>
        <taxon>Tracheophyta</taxon>
        <taxon>Spermatophyta</taxon>
        <taxon>Magnoliopsida</taxon>
        <taxon>eudicotyledons</taxon>
        <taxon>Gunneridae</taxon>
        <taxon>Pentapetalae</taxon>
        <taxon>rosids</taxon>
        <taxon>fabids</taxon>
        <taxon>Malpighiales</taxon>
        <taxon>Rhizophoraceae</taxon>
        <taxon>Rhizophora</taxon>
    </lineage>
</organism>
<protein>
    <submittedName>
        <fullName evidence="1">Uncharacterized protein</fullName>
    </submittedName>
</protein>
<reference evidence="1" key="1">
    <citation type="submission" date="2018-02" db="EMBL/GenBank/DDBJ databases">
        <title>Rhizophora mucronata_Transcriptome.</title>
        <authorList>
            <person name="Meera S.P."/>
            <person name="Sreeshan A."/>
            <person name="Augustine A."/>
        </authorList>
    </citation>
    <scope>NUCLEOTIDE SEQUENCE</scope>
    <source>
        <tissue evidence="1">Leaf</tissue>
    </source>
</reference>
<sequence length="21" mass="2396">MIGSLTNVRHLYQKFPTCLSS</sequence>
<name>A0A2P2QXL0_RHIMU</name>
<dbReference type="EMBL" id="GGEC01091203">
    <property type="protein sequence ID" value="MBX71687.1"/>
    <property type="molecule type" value="Transcribed_RNA"/>
</dbReference>